<keyword evidence="2" id="KW-1185">Reference proteome</keyword>
<dbReference type="EMBL" id="VSRR010092814">
    <property type="protein sequence ID" value="MPC92874.1"/>
    <property type="molecule type" value="Genomic_DNA"/>
</dbReference>
<evidence type="ECO:0000313" key="1">
    <source>
        <dbReference type="EMBL" id="MPC92874.1"/>
    </source>
</evidence>
<sequence length="103" mass="12177">MEKNERRQRVMINKRRTELVEKFVVSKVVPSSHRFLLRSSSARLRARIPLHFSSATAYHPPFRLPSRRHPHRQPSSPFLPTLLLHLNPTITFRPRELLNDACF</sequence>
<reference evidence="1 2" key="1">
    <citation type="submission" date="2019-05" db="EMBL/GenBank/DDBJ databases">
        <title>Another draft genome of Portunus trituberculatus and its Hox gene families provides insights of decapod evolution.</title>
        <authorList>
            <person name="Jeong J.-H."/>
            <person name="Song I."/>
            <person name="Kim S."/>
            <person name="Choi T."/>
            <person name="Kim D."/>
            <person name="Ryu S."/>
            <person name="Kim W."/>
        </authorList>
    </citation>
    <scope>NUCLEOTIDE SEQUENCE [LARGE SCALE GENOMIC DNA]</scope>
    <source>
        <tissue evidence="1">Muscle</tissue>
    </source>
</reference>
<name>A0A5B7JKS4_PORTR</name>
<dbReference type="AlphaFoldDB" id="A0A5B7JKS4"/>
<protein>
    <submittedName>
        <fullName evidence="1">Uncharacterized protein</fullName>
    </submittedName>
</protein>
<organism evidence="1 2">
    <name type="scientific">Portunus trituberculatus</name>
    <name type="common">Swimming crab</name>
    <name type="synonym">Neptunus trituberculatus</name>
    <dbReference type="NCBI Taxonomy" id="210409"/>
    <lineage>
        <taxon>Eukaryota</taxon>
        <taxon>Metazoa</taxon>
        <taxon>Ecdysozoa</taxon>
        <taxon>Arthropoda</taxon>
        <taxon>Crustacea</taxon>
        <taxon>Multicrustacea</taxon>
        <taxon>Malacostraca</taxon>
        <taxon>Eumalacostraca</taxon>
        <taxon>Eucarida</taxon>
        <taxon>Decapoda</taxon>
        <taxon>Pleocyemata</taxon>
        <taxon>Brachyura</taxon>
        <taxon>Eubrachyura</taxon>
        <taxon>Portunoidea</taxon>
        <taxon>Portunidae</taxon>
        <taxon>Portuninae</taxon>
        <taxon>Portunus</taxon>
    </lineage>
</organism>
<evidence type="ECO:0000313" key="2">
    <source>
        <dbReference type="Proteomes" id="UP000324222"/>
    </source>
</evidence>
<proteinExistence type="predicted"/>
<dbReference type="Proteomes" id="UP000324222">
    <property type="component" value="Unassembled WGS sequence"/>
</dbReference>
<comment type="caution">
    <text evidence="1">The sequence shown here is derived from an EMBL/GenBank/DDBJ whole genome shotgun (WGS) entry which is preliminary data.</text>
</comment>
<accession>A0A5B7JKS4</accession>
<gene>
    <name evidence="1" type="ORF">E2C01_087987</name>
</gene>